<evidence type="ECO:0000256" key="4">
    <source>
        <dbReference type="SAM" id="Coils"/>
    </source>
</evidence>
<comment type="caution">
    <text evidence="6">The sequence shown here is derived from an EMBL/GenBank/DDBJ whole genome shotgun (WGS) entry which is preliminary data.</text>
</comment>
<proteinExistence type="inferred from homology"/>
<evidence type="ECO:0000256" key="1">
    <source>
        <dbReference type="ARBA" id="ARBA00005568"/>
    </source>
</evidence>
<evidence type="ECO:0000259" key="5">
    <source>
        <dbReference type="Pfam" id="PF03328"/>
    </source>
</evidence>
<dbReference type="Gene3D" id="3.20.20.60">
    <property type="entry name" value="Phosphoenolpyruvate-binding domains"/>
    <property type="match status" value="1"/>
</dbReference>
<name>A0ABV1DA06_9FIRM</name>
<protein>
    <submittedName>
        <fullName evidence="6">Aldolase/citrate lyase family protein</fullName>
    </submittedName>
</protein>
<keyword evidence="3 6" id="KW-0456">Lyase</keyword>
<dbReference type="RefSeq" id="WP_008719336.1">
    <property type="nucleotide sequence ID" value="NZ_JBBMFM010000068.1"/>
</dbReference>
<dbReference type="Proteomes" id="UP001454086">
    <property type="component" value="Unassembled WGS sequence"/>
</dbReference>
<evidence type="ECO:0000313" key="6">
    <source>
        <dbReference type="EMBL" id="MEQ2426603.1"/>
    </source>
</evidence>
<keyword evidence="2" id="KW-0479">Metal-binding</keyword>
<dbReference type="InterPro" id="IPR050251">
    <property type="entry name" value="HpcH-HpaI_aldolase"/>
</dbReference>
<evidence type="ECO:0000313" key="7">
    <source>
        <dbReference type="Proteomes" id="UP001454086"/>
    </source>
</evidence>
<reference evidence="6 7" key="1">
    <citation type="submission" date="2024-03" db="EMBL/GenBank/DDBJ databases">
        <title>Human intestinal bacterial collection.</title>
        <authorList>
            <person name="Pauvert C."/>
            <person name="Hitch T.C.A."/>
            <person name="Clavel T."/>
        </authorList>
    </citation>
    <scope>NUCLEOTIDE SEQUENCE [LARGE SCALE GENOMIC DNA]</scope>
    <source>
        <strain evidence="6 7">CLA-SR-H021</strain>
    </source>
</reference>
<gene>
    <name evidence="6" type="ORF">WMQ36_16650</name>
</gene>
<dbReference type="PANTHER" id="PTHR30502">
    <property type="entry name" value="2-KETO-3-DEOXY-L-RHAMNONATE ALDOLASE"/>
    <property type="match status" value="1"/>
</dbReference>
<dbReference type="SUPFAM" id="SSF51621">
    <property type="entry name" value="Phosphoenolpyruvate/pyruvate domain"/>
    <property type="match status" value="1"/>
</dbReference>
<dbReference type="InterPro" id="IPR015813">
    <property type="entry name" value="Pyrv/PenolPyrv_kinase-like_dom"/>
</dbReference>
<keyword evidence="7" id="KW-1185">Reference proteome</keyword>
<dbReference type="EMBL" id="JBBMFM010000068">
    <property type="protein sequence ID" value="MEQ2426603.1"/>
    <property type="molecule type" value="Genomic_DNA"/>
</dbReference>
<comment type="similarity">
    <text evidence="1">Belongs to the HpcH/HpaI aldolase family.</text>
</comment>
<evidence type="ECO:0000256" key="2">
    <source>
        <dbReference type="ARBA" id="ARBA00022723"/>
    </source>
</evidence>
<sequence length="262" mass="29887">MKDNKIRALLLKGNPTTSTRLWSSWPLYTELVGTTDNFDYIELVAEYTPLTQSDLENVARAAELHGMGSMIKVDFQNRGYVAQKAVGAGFQAILFADHHTPDEVRESIRLIKPDRMGEGRFGYPNRRFIGAQTHISQLEHAKRLDEIVLAFMIEKAETMEYIEEICAIPGVDMVQFGPSDYSMSLGKDRDEYEAEYKAAERKMIAAAQKYGVSPRCEIQSPEEAQYYIDLGVKHFSLGDQFKVLRKYWVEEGARLRKMADLL</sequence>
<feature type="domain" description="HpcH/HpaI aldolase/citrate lyase" evidence="5">
    <location>
        <begin position="67"/>
        <end position="212"/>
    </location>
</feature>
<dbReference type="GO" id="GO:0016829">
    <property type="term" value="F:lyase activity"/>
    <property type="evidence" value="ECO:0007669"/>
    <property type="project" value="UniProtKB-KW"/>
</dbReference>
<keyword evidence="4" id="KW-0175">Coiled coil</keyword>
<dbReference type="Pfam" id="PF03328">
    <property type="entry name" value="HpcH_HpaI"/>
    <property type="match status" value="1"/>
</dbReference>
<accession>A0ABV1DA06</accession>
<evidence type="ECO:0000256" key="3">
    <source>
        <dbReference type="ARBA" id="ARBA00023239"/>
    </source>
</evidence>
<dbReference type="InterPro" id="IPR005000">
    <property type="entry name" value="Aldolase/citrate-lyase_domain"/>
</dbReference>
<dbReference type="InterPro" id="IPR040442">
    <property type="entry name" value="Pyrv_kinase-like_dom_sf"/>
</dbReference>
<feature type="coiled-coil region" evidence="4">
    <location>
        <begin position="182"/>
        <end position="209"/>
    </location>
</feature>
<dbReference type="PANTHER" id="PTHR30502:SF0">
    <property type="entry name" value="PHOSPHOENOLPYRUVATE CARBOXYLASE FAMILY PROTEIN"/>
    <property type="match status" value="1"/>
</dbReference>
<organism evidence="6 7">
    <name type="scientific">Enterocloster hominis</name>
    <name type="common">ex Hitch et al. 2024</name>
    <dbReference type="NCBI Taxonomy" id="1917870"/>
    <lineage>
        <taxon>Bacteria</taxon>
        <taxon>Bacillati</taxon>
        <taxon>Bacillota</taxon>
        <taxon>Clostridia</taxon>
        <taxon>Lachnospirales</taxon>
        <taxon>Lachnospiraceae</taxon>
        <taxon>Enterocloster</taxon>
    </lineage>
</organism>